<keyword evidence="3" id="KW-0732">Signal</keyword>
<keyword evidence="5" id="KW-1185">Reference proteome</keyword>
<keyword evidence="2" id="KW-0812">Transmembrane</keyword>
<sequence>MRSLCLTLCTGLMLATAALTPAAYAADGGGGIAVTPSSPAPGTDIALRVSGCTAQTATAVSAAFVAEVRLTAADGTLFGETRIRTSLQAGAYDVTVTCGGADRKARLTVVEKSPRPDQPTHQPTTHASPVAPVQAGGGGTAHLAAVETGAEAGEDARATGPGTGHTVIGLLLAAAAAVAVVLRSTRRSRGTG</sequence>
<comment type="caution">
    <text evidence="4">The sequence shown here is derived from an EMBL/GenBank/DDBJ whole genome shotgun (WGS) entry which is preliminary data.</text>
</comment>
<keyword evidence="2" id="KW-1133">Transmembrane helix</keyword>
<reference evidence="5" key="1">
    <citation type="journal article" date="2019" name="Int. J. Syst. Evol. Microbiol.">
        <title>The Global Catalogue of Microorganisms (GCM) 10K type strain sequencing project: providing services to taxonomists for standard genome sequencing and annotation.</title>
        <authorList>
            <consortium name="The Broad Institute Genomics Platform"/>
            <consortium name="The Broad Institute Genome Sequencing Center for Infectious Disease"/>
            <person name="Wu L."/>
            <person name="Ma J."/>
        </authorList>
    </citation>
    <scope>NUCLEOTIDE SEQUENCE [LARGE SCALE GENOMIC DNA]</scope>
    <source>
        <strain evidence="5">JCM 16924</strain>
    </source>
</reference>
<evidence type="ECO:0008006" key="6">
    <source>
        <dbReference type="Google" id="ProtNLM"/>
    </source>
</evidence>
<dbReference type="EMBL" id="BAAAZX010000028">
    <property type="protein sequence ID" value="GAA4019094.1"/>
    <property type="molecule type" value="Genomic_DNA"/>
</dbReference>
<name>A0ABP7T020_9ACTN</name>
<dbReference type="Proteomes" id="UP001500456">
    <property type="component" value="Unassembled WGS sequence"/>
</dbReference>
<gene>
    <name evidence="4" type="ORF">GCM10022232_73910</name>
</gene>
<accession>A0ABP7T020</accession>
<evidence type="ECO:0000256" key="2">
    <source>
        <dbReference type="SAM" id="Phobius"/>
    </source>
</evidence>
<keyword evidence="2" id="KW-0472">Membrane</keyword>
<evidence type="ECO:0000256" key="3">
    <source>
        <dbReference type="SAM" id="SignalP"/>
    </source>
</evidence>
<evidence type="ECO:0000313" key="5">
    <source>
        <dbReference type="Proteomes" id="UP001500456"/>
    </source>
</evidence>
<evidence type="ECO:0000256" key="1">
    <source>
        <dbReference type="SAM" id="MobiDB-lite"/>
    </source>
</evidence>
<evidence type="ECO:0000313" key="4">
    <source>
        <dbReference type="EMBL" id="GAA4019094.1"/>
    </source>
</evidence>
<proteinExistence type="predicted"/>
<feature type="signal peptide" evidence="3">
    <location>
        <begin position="1"/>
        <end position="25"/>
    </location>
</feature>
<dbReference type="RefSeq" id="WP_345569366.1">
    <property type="nucleotide sequence ID" value="NZ_BAAAZX010000028.1"/>
</dbReference>
<feature type="transmembrane region" description="Helical" evidence="2">
    <location>
        <begin position="164"/>
        <end position="182"/>
    </location>
</feature>
<feature type="region of interest" description="Disordered" evidence="1">
    <location>
        <begin position="111"/>
        <end position="141"/>
    </location>
</feature>
<feature type="chain" id="PRO_5046026990" description="Sortase" evidence="3">
    <location>
        <begin position="26"/>
        <end position="192"/>
    </location>
</feature>
<protein>
    <recommendedName>
        <fullName evidence="6">Sortase</fullName>
    </recommendedName>
</protein>
<organism evidence="4 5">
    <name type="scientific">Streptomyces plumbiresistens</name>
    <dbReference type="NCBI Taxonomy" id="511811"/>
    <lineage>
        <taxon>Bacteria</taxon>
        <taxon>Bacillati</taxon>
        <taxon>Actinomycetota</taxon>
        <taxon>Actinomycetes</taxon>
        <taxon>Kitasatosporales</taxon>
        <taxon>Streptomycetaceae</taxon>
        <taxon>Streptomyces</taxon>
    </lineage>
</organism>